<evidence type="ECO:0000313" key="2">
    <source>
        <dbReference type="EMBL" id="KAJ5731925.1"/>
    </source>
</evidence>
<dbReference type="Pfam" id="PF13649">
    <property type="entry name" value="Methyltransf_25"/>
    <property type="match status" value="1"/>
</dbReference>
<dbReference type="InterPro" id="IPR041698">
    <property type="entry name" value="Methyltransf_25"/>
</dbReference>
<evidence type="ECO:0000313" key="3">
    <source>
        <dbReference type="Proteomes" id="UP001215712"/>
    </source>
</evidence>
<dbReference type="Gene3D" id="3.40.50.150">
    <property type="entry name" value="Vaccinia Virus protein VP39"/>
    <property type="match status" value="1"/>
</dbReference>
<gene>
    <name evidence="2" type="ORF">N7493_003406</name>
</gene>
<accession>A0AAD6HPY9</accession>
<dbReference type="EMBL" id="JAQJAN010000004">
    <property type="protein sequence ID" value="KAJ5731925.1"/>
    <property type="molecule type" value="Genomic_DNA"/>
</dbReference>
<dbReference type="Proteomes" id="UP001215712">
    <property type="component" value="Unassembled WGS sequence"/>
</dbReference>
<dbReference type="SUPFAM" id="SSF53335">
    <property type="entry name" value="S-adenosyl-L-methionine-dependent methyltransferases"/>
    <property type="match status" value="1"/>
</dbReference>
<sequence length="296" mass="33505">MPESTPNWEVLFNDPNFIKSYETGERVTGTFADTLIEQSGIVTSSKADPECSLIILDNACGTAVVSSILHRDIDDHVKGNWKLTCGDLAEGMLEYTRRRIQREKWINSDVKTVDVQDTKLPSSHYTHVFSSFVFMAVPRSLTALDETTRILQPGGIIGFTTWIQPGWVPIVKKAIELLPGRLPWPSAEEFMRTIGEGKWDSPAWIESQLKERGFCDINVTSVTRSNPLTVSEFVDMSMFMAPIVIEYFWSEKMRQENKDKIKPTLEKYIIDTYGENGEVSGEWVAIVSTARKALDR</sequence>
<name>A0AAD6HPY9_9EURO</name>
<keyword evidence="3" id="KW-1185">Reference proteome</keyword>
<proteinExistence type="predicted"/>
<feature type="domain" description="Methyltransferase" evidence="1">
    <location>
        <begin position="55"/>
        <end position="155"/>
    </location>
</feature>
<dbReference type="AlphaFoldDB" id="A0AAD6HPY9"/>
<protein>
    <recommendedName>
        <fullName evidence="1">Methyltransferase domain-containing protein</fullName>
    </recommendedName>
</protein>
<organism evidence="2 3">
    <name type="scientific">Penicillium malachiteum</name>
    <dbReference type="NCBI Taxonomy" id="1324776"/>
    <lineage>
        <taxon>Eukaryota</taxon>
        <taxon>Fungi</taxon>
        <taxon>Dikarya</taxon>
        <taxon>Ascomycota</taxon>
        <taxon>Pezizomycotina</taxon>
        <taxon>Eurotiomycetes</taxon>
        <taxon>Eurotiomycetidae</taxon>
        <taxon>Eurotiales</taxon>
        <taxon>Aspergillaceae</taxon>
        <taxon>Penicillium</taxon>
    </lineage>
</organism>
<comment type="caution">
    <text evidence="2">The sequence shown here is derived from an EMBL/GenBank/DDBJ whole genome shotgun (WGS) entry which is preliminary data.</text>
</comment>
<reference evidence="2" key="2">
    <citation type="submission" date="2023-01" db="EMBL/GenBank/DDBJ databases">
        <authorList>
            <person name="Petersen C."/>
        </authorList>
    </citation>
    <scope>NUCLEOTIDE SEQUENCE</scope>
    <source>
        <strain evidence="2">IBT 17514</strain>
    </source>
</reference>
<dbReference type="InterPro" id="IPR029063">
    <property type="entry name" value="SAM-dependent_MTases_sf"/>
</dbReference>
<reference evidence="2" key="1">
    <citation type="journal article" date="2023" name="IMA Fungus">
        <title>Comparative genomic study of the Penicillium genus elucidates a diverse pangenome and 15 lateral gene transfer events.</title>
        <authorList>
            <person name="Petersen C."/>
            <person name="Sorensen T."/>
            <person name="Nielsen M.R."/>
            <person name="Sondergaard T.E."/>
            <person name="Sorensen J.L."/>
            <person name="Fitzpatrick D.A."/>
            <person name="Frisvad J.C."/>
            <person name="Nielsen K.L."/>
        </authorList>
    </citation>
    <scope>NUCLEOTIDE SEQUENCE</scope>
    <source>
        <strain evidence="2">IBT 17514</strain>
    </source>
</reference>
<evidence type="ECO:0000259" key="1">
    <source>
        <dbReference type="Pfam" id="PF13649"/>
    </source>
</evidence>